<dbReference type="KEGG" id="eiv:EIN_424290"/>
<dbReference type="VEuPathDB" id="AmoebaDB:EIN_424290"/>
<feature type="domain" description="Rab-GAP TBC" evidence="2">
    <location>
        <begin position="194"/>
        <end position="400"/>
    </location>
</feature>
<evidence type="ECO:0000313" key="3">
    <source>
        <dbReference type="EMBL" id="ELP89747.1"/>
    </source>
</evidence>
<proteinExistence type="predicted"/>
<dbReference type="Proteomes" id="UP000014680">
    <property type="component" value="Unassembled WGS sequence"/>
</dbReference>
<dbReference type="OrthoDB" id="10264062at2759"/>
<dbReference type="EMBL" id="KB206573">
    <property type="protein sequence ID" value="ELP89747.1"/>
    <property type="molecule type" value="Genomic_DNA"/>
</dbReference>
<dbReference type="GO" id="GO:0005096">
    <property type="term" value="F:GTPase activator activity"/>
    <property type="evidence" value="ECO:0007669"/>
    <property type="project" value="UniProtKB-KW"/>
</dbReference>
<gene>
    <name evidence="3" type="ORF">EIN_424290</name>
</gene>
<protein>
    <recommendedName>
        <fullName evidence="2">Rab-GAP TBC domain-containing protein</fullName>
    </recommendedName>
</protein>
<dbReference type="Gene3D" id="1.10.8.270">
    <property type="entry name" value="putative rabgap domain of human tbc1 domain family member 14 like domains"/>
    <property type="match status" value="1"/>
</dbReference>
<dbReference type="SMART" id="SM00164">
    <property type="entry name" value="TBC"/>
    <property type="match status" value="1"/>
</dbReference>
<dbReference type="InterPro" id="IPR000195">
    <property type="entry name" value="Rab-GAP-TBC_dom"/>
</dbReference>
<dbReference type="Gene3D" id="1.10.472.80">
    <property type="entry name" value="Ypt/Rab-GAP domain of gyp1p, domain 3"/>
    <property type="match status" value="1"/>
</dbReference>
<dbReference type="AlphaFoldDB" id="A0A0A1U5U5"/>
<dbReference type="PROSITE" id="PS50086">
    <property type="entry name" value="TBC_RABGAP"/>
    <property type="match status" value="1"/>
</dbReference>
<dbReference type="PANTHER" id="PTHR22957">
    <property type="entry name" value="TBC1 DOMAIN FAMILY MEMBER GTPASE-ACTIVATING PROTEIN"/>
    <property type="match status" value="1"/>
</dbReference>
<evidence type="ECO:0000259" key="2">
    <source>
        <dbReference type="PROSITE" id="PS50086"/>
    </source>
</evidence>
<evidence type="ECO:0000256" key="1">
    <source>
        <dbReference type="ARBA" id="ARBA00022468"/>
    </source>
</evidence>
<name>A0A0A1U5U5_ENTIV</name>
<dbReference type="OMA" id="NIACDIQ"/>
<dbReference type="InterPro" id="IPR035969">
    <property type="entry name" value="Rab-GAP_TBC_sf"/>
</dbReference>
<evidence type="ECO:0000313" key="4">
    <source>
        <dbReference type="Proteomes" id="UP000014680"/>
    </source>
</evidence>
<sequence length="462" mass="54423">MKKSSKDPTSPRTTKKEILEIGSVCVQNEEKAFINGTFFVCLEKDVLSFCFQSKSSLDGKSKHKQIFKISFDINEVNTISIYTPVKNYETLLFQTETHRLPSFFFPIHADLGASNLLNTIIENGFTVVPKDNNPNVYLVHKRFGRMDQSLARSDMDISEITSLDTETVKSYANKDGSYSKESEEDIRKSVYVSGIKDESRVFIWKLVLNYYTFSMTERERDEVDQKRNLMYYRIRSQWQNFTEEQLKNWDEMKRTLDQIDKDVARTDNTHPKFLKAENVEKLRNVLRTYALYNNRVLYGQGLNDLCSLIMEVTLEESEIFWLLKLVMDIMEKFYVHQSPKKSNFDEVGKIIGFINPALFDYFKRCGVDYSFCFRWIVLLFKRDFETKLCLQVWDRIFAYPERNLYYFVASSIILEHADQIVSQQRAFDGMVDFLQKLHKKIPAEVVFHSDIIYQQFNKLAVK</sequence>
<organism evidence="3 4">
    <name type="scientific">Entamoeba invadens IP1</name>
    <dbReference type="NCBI Taxonomy" id="370355"/>
    <lineage>
        <taxon>Eukaryota</taxon>
        <taxon>Amoebozoa</taxon>
        <taxon>Evosea</taxon>
        <taxon>Archamoebae</taxon>
        <taxon>Mastigamoebida</taxon>
        <taxon>Entamoebidae</taxon>
        <taxon>Entamoeba</taxon>
    </lineage>
</organism>
<dbReference type="PANTHER" id="PTHR22957:SF502">
    <property type="entry name" value="SMALL G PROTEIN SIGNALING MODULATOR 2-RELATED"/>
    <property type="match status" value="1"/>
</dbReference>
<keyword evidence="1" id="KW-0343">GTPase activation</keyword>
<dbReference type="GeneID" id="14888768"/>
<keyword evidence="4" id="KW-1185">Reference proteome</keyword>
<reference evidence="3 4" key="1">
    <citation type="submission" date="2012-10" db="EMBL/GenBank/DDBJ databases">
        <authorList>
            <person name="Zafar N."/>
            <person name="Inman J."/>
            <person name="Hall N."/>
            <person name="Lorenzi H."/>
            <person name="Caler E."/>
        </authorList>
    </citation>
    <scope>NUCLEOTIDE SEQUENCE [LARGE SCALE GENOMIC DNA]</scope>
    <source>
        <strain evidence="3 4">IP1</strain>
    </source>
</reference>
<dbReference type="Pfam" id="PF00566">
    <property type="entry name" value="RabGAP-TBC"/>
    <property type="match status" value="1"/>
</dbReference>
<dbReference type="SUPFAM" id="SSF47923">
    <property type="entry name" value="Ypt/Rab-GAP domain of gyp1p"/>
    <property type="match status" value="2"/>
</dbReference>
<dbReference type="RefSeq" id="XP_004256518.1">
    <property type="nucleotide sequence ID" value="XM_004256470.1"/>
</dbReference>
<accession>A0A0A1U5U5</accession>